<feature type="compositionally biased region" description="Low complexity" evidence="2">
    <location>
        <begin position="114"/>
        <end position="130"/>
    </location>
</feature>
<reference evidence="4" key="1">
    <citation type="journal article" date="2018" name="DNA Res.">
        <title>Multiple hybrid de novo genome assembly of finger millet, an orphan allotetraploid crop.</title>
        <authorList>
            <person name="Hatakeyama M."/>
            <person name="Aluri S."/>
            <person name="Balachadran M.T."/>
            <person name="Sivarajan S.R."/>
            <person name="Patrignani A."/>
            <person name="Gruter S."/>
            <person name="Poveda L."/>
            <person name="Shimizu-Inatsugi R."/>
            <person name="Baeten J."/>
            <person name="Francoijs K.J."/>
            <person name="Nataraja K.N."/>
            <person name="Reddy Y.A.N."/>
            <person name="Phadnis S."/>
            <person name="Ravikumar R.L."/>
            <person name="Schlapbach R."/>
            <person name="Sreeman S.M."/>
            <person name="Shimizu K.K."/>
        </authorList>
    </citation>
    <scope>NUCLEOTIDE SEQUENCE</scope>
</reference>
<keyword evidence="5" id="KW-1185">Reference proteome</keyword>
<feature type="signal peptide" evidence="3">
    <location>
        <begin position="1"/>
        <end position="21"/>
    </location>
</feature>
<evidence type="ECO:0000256" key="2">
    <source>
        <dbReference type="SAM" id="MobiDB-lite"/>
    </source>
</evidence>
<accession>A0AAV5DYB2</accession>
<gene>
    <name evidence="4" type="primary">gb02999</name>
    <name evidence="4" type="ORF">PR202_gb02999</name>
</gene>
<reference evidence="4" key="2">
    <citation type="submission" date="2021-12" db="EMBL/GenBank/DDBJ databases">
        <title>Resequencing data analysis of finger millet.</title>
        <authorList>
            <person name="Hatakeyama M."/>
            <person name="Aluri S."/>
            <person name="Balachadran M.T."/>
            <person name="Sivarajan S.R."/>
            <person name="Poveda L."/>
            <person name="Shimizu-Inatsugi R."/>
            <person name="Schlapbach R."/>
            <person name="Sreeman S.M."/>
            <person name="Shimizu K.K."/>
        </authorList>
    </citation>
    <scope>NUCLEOTIDE SEQUENCE</scope>
</reference>
<keyword evidence="3" id="KW-0732">Signal</keyword>
<feature type="chain" id="PRO_5043797797" description="Phosphoglycerate mutase (2,3-diphosphoglycerate-independent)" evidence="3">
    <location>
        <begin position="22"/>
        <end position="301"/>
    </location>
</feature>
<proteinExistence type="predicted"/>
<evidence type="ECO:0000313" key="5">
    <source>
        <dbReference type="Proteomes" id="UP001054889"/>
    </source>
</evidence>
<comment type="caution">
    <text evidence="4">The sequence shown here is derived from an EMBL/GenBank/DDBJ whole genome shotgun (WGS) entry which is preliminary data.</text>
</comment>
<dbReference type="GO" id="GO:0005737">
    <property type="term" value="C:cytoplasm"/>
    <property type="evidence" value="ECO:0007669"/>
    <property type="project" value="InterPro"/>
</dbReference>
<dbReference type="SUPFAM" id="SSF64158">
    <property type="entry name" value="2,3-Bisphosphoglycerate-independent phosphoglycerate mutase, substrate-binding domain"/>
    <property type="match status" value="1"/>
</dbReference>
<evidence type="ECO:0000313" key="4">
    <source>
        <dbReference type="EMBL" id="GJN16049.1"/>
    </source>
</evidence>
<sequence>MTFHSFEKRVLMLKLLLAAEGFDESGNAIGPIVDGDAVVTYNFRADRMVMLAKALEVGVKAFTLDIVLAGVAYHMEWAMSELLRNPAQPSSPPTPRSSTASWGAVAGSRGRTWPTSPTSSLSPSPSSSSPALLLQPDVVASPYFAPPRRLALLRSTPPPRLASSIIAASPLILQPPPRPPAQRRRLSLLRSAPWPRLVSSSAAASPLVLQPRPRPPQALSTAARRLEVGQEVRREWRGVAGRWILPSMAAPSAGFEGSEGARARIWRGNVRVMAVGFSRAQLVILGREVVVTDIWVIGGGI</sequence>
<dbReference type="GO" id="GO:0004619">
    <property type="term" value="F:phosphoglycerate mutase activity"/>
    <property type="evidence" value="ECO:0007669"/>
    <property type="project" value="UniProtKB-EC"/>
</dbReference>
<feature type="region of interest" description="Disordered" evidence="2">
    <location>
        <begin position="85"/>
        <end position="130"/>
    </location>
</feature>
<name>A0AAV5DYB2_ELECO</name>
<comment type="catalytic activity">
    <reaction evidence="1">
        <text>(2R)-2-phosphoglycerate = (2R)-3-phosphoglycerate</text>
        <dbReference type="Rhea" id="RHEA:15901"/>
        <dbReference type="ChEBI" id="CHEBI:58272"/>
        <dbReference type="ChEBI" id="CHEBI:58289"/>
        <dbReference type="EC" id="5.4.2.12"/>
    </reaction>
</comment>
<dbReference type="AlphaFoldDB" id="A0AAV5DYB2"/>
<dbReference type="EMBL" id="BQKI01000072">
    <property type="protein sequence ID" value="GJN16049.1"/>
    <property type="molecule type" value="Genomic_DNA"/>
</dbReference>
<evidence type="ECO:0008006" key="6">
    <source>
        <dbReference type="Google" id="ProtNLM"/>
    </source>
</evidence>
<dbReference type="Proteomes" id="UP001054889">
    <property type="component" value="Unassembled WGS sequence"/>
</dbReference>
<organism evidence="4 5">
    <name type="scientific">Eleusine coracana subsp. coracana</name>
    <dbReference type="NCBI Taxonomy" id="191504"/>
    <lineage>
        <taxon>Eukaryota</taxon>
        <taxon>Viridiplantae</taxon>
        <taxon>Streptophyta</taxon>
        <taxon>Embryophyta</taxon>
        <taxon>Tracheophyta</taxon>
        <taxon>Spermatophyta</taxon>
        <taxon>Magnoliopsida</taxon>
        <taxon>Liliopsida</taxon>
        <taxon>Poales</taxon>
        <taxon>Poaceae</taxon>
        <taxon>PACMAD clade</taxon>
        <taxon>Chloridoideae</taxon>
        <taxon>Cynodonteae</taxon>
        <taxon>Eleusininae</taxon>
        <taxon>Eleusine</taxon>
    </lineage>
</organism>
<evidence type="ECO:0000256" key="1">
    <source>
        <dbReference type="ARBA" id="ARBA00000370"/>
    </source>
</evidence>
<evidence type="ECO:0000256" key="3">
    <source>
        <dbReference type="SAM" id="SignalP"/>
    </source>
</evidence>
<dbReference type="Gene3D" id="3.40.1450.10">
    <property type="entry name" value="BPG-independent phosphoglycerate mutase, domain B"/>
    <property type="match status" value="1"/>
</dbReference>
<protein>
    <recommendedName>
        <fullName evidence="6">Phosphoglycerate mutase (2,3-diphosphoglycerate-independent)</fullName>
    </recommendedName>
</protein>
<dbReference type="InterPro" id="IPR036646">
    <property type="entry name" value="PGAM_B_sf"/>
</dbReference>